<evidence type="ECO:0000313" key="2">
    <source>
        <dbReference type="Proteomes" id="UP001281410"/>
    </source>
</evidence>
<dbReference type="EMBL" id="JANJYJ010000005">
    <property type="protein sequence ID" value="KAK3212636.1"/>
    <property type="molecule type" value="Genomic_DNA"/>
</dbReference>
<comment type="caution">
    <text evidence="1">The sequence shown here is derived from an EMBL/GenBank/DDBJ whole genome shotgun (WGS) entry which is preliminary data.</text>
</comment>
<dbReference type="PANTHER" id="PTHR31286:SF99">
    <property type="entry name" value="DUF4283 DOMAIN-CONTAINING PROTEIN"/>
    <property type="match status" value="1"/>
</dbReference>
<keyword evidence="2" id="KW-1185">Reference proteome</keyword>
<evidence type="ECO:0000313" key="1">
    <source>
        <dbReference type="EMBL" id="KAK3212636.1"/>
    </source>
</evidence>
<gene>
    <name evidence="1" type="ORF">Dsin_017342</name>
</gene>
<protein>
    <submittedName>
        <fullName evidence="1">Uncharacterized protein</fullName>
    </submittedName>
</protein>
<dbReference type="PANTHER" id="PTHR31286">
    <property type="entry name" value="GLYCINE-RICH CELL WALL STRUCTURAL PROTEIN 1.8-LIKE"/>
    <property type="match status" value="1"/>
</dbReference>
<reference evidence="1" key="1">
    <citation type="journal article" date="2023" name="Plant J.">
        <title>Genome sequences and population genomics provide insights into the demographic history, inbreeding, and mutation load of two 'living fossil' tree species of Dipteronia.</title>
        <authorList>
            <person name="Feng Y."/>
            <person name="Comes H.P."/>
            <person name="Chen J."/>
            <person name="Zhu S."/>
            <person name="Lu R."/>
            <person name="Zhang X."/>
            <person name="Li P."/>
            <person name="Qiu J."/>
            <person name="Olsen K.M."/>
            <person name="Qiu Y."/>
        </authorList>
    </citation>
    <scope>NUCLEOTIDE SEQUENCE</scope>
    <source>
        <strain evidence="1">NBL</strain>
    </source>
</reference>
<proteinExistence type="predicted"/>
<name>A0AAE0AER6_9ROSI</name>
<dbReference type="InterPro" id="IPR040256">
    <property type="entry name" value="At4g02000-like"/>
</dbReference>
<sequence length="254" mass="27741">MVASSKNVIETSSVTIILDNNGFLEGSKMVAPSKNVIGKKKGTKDQGDSSEKFAETLRPTMLQQHARFSFLGNAQKLASKERACSSTNVECQHVQLGGVASFRNSKLYHEEGISITPTLVNKSETAHSSYSNVLKGTHFGPNMHIPAIRPMDLKFYQPSHCGNRKCVSPPLEIAENGSKAWKKCLWNEEGLSHIASAVGKPLYADSLTESMKRISYARVCIEINATCELVDSFDLFMGDNSGPNLGESVEILVE</sequence>
<dbReference type="AlphaFoldDB" id="A0AAE0AER6"/>
<dbReference type="Proteomes" id="UP001281410">
    <property type="component" value="Unassembled WGS sequence"/>
</dbReference>
<accession>A0AAE0AER6</accession>
<organism evidence="1 2">
    <name type="scientific">Dipteronia sinensis</name>
    <dbReference type="NCBI Taxonomy" id="43782"/>
    <lineage>
        <taxon>Eukaryota</taxon>
        <taxon>Viridiplantae</taxon>
        <taxon>Streptophyta</taxon>
        <taxon>Embryophyta</taxon>
        <taxon>Tracheophyta</taxon>
        <taxon>Spermatophyta</taxon>
        <taxon>Magnoliopsida</taxon>
        <taxon>eudicotyledons</taxon>
        <taxon>Gunneridae</taxon>
        <taxon>Pentapetalae</taxon>
        <taxon>rosids</taxon>
        <taxon>malvids</taxon>
        <taxon>Sapindales</taxon>
        <taxon>Sapindaceae</taxon>
        <taxon>Hippocastanoideae</taxon>
        <taxon>Acereae</taxon>
        <taxon>Dipteronia</taxon>
    </lineage>
</organism>